<evidence type="ECO:0000313" key="2">
    <source>
        <dbReference type="EMBL" id="MPN21533.1"/>
    </source>
</evidence>
<evidence type="ECO:0000256" key="1">
    <source>
        <dbReference type="SAM" id="MobiDB-lite"/>
    </source>
</evidence>
<organism evidence="2">
    <name type="scientific">bioreactor metagenome</name>
    <dbReference type="NCBI Taxonomy" id="1076179"/>
    <lineage>
        <taxon>unclassified sequences</taxon>
        <taxon>metagenomes</taxon>
        <taxon>ecological metagenomes</taxon>
    </lineage>
</organism>
<proteinExistence type="predicted"/>
<name>A0A645GCD6_9ZZZZ</name>
<reference evidence="2" key="1">
    <citation type="submission" date="2019-08" db="EMBL/GenBank/DDBJ databases">
        <authorList>
            <person name="Kucharzyk K."/>
            <person name="Murdoch R.W."/>
            <person name="Higgins S."/>
            <person name="Loffler F."/>
        </authorList>
    </citation>
    <scope>NUCLEOTIDE SEQUENCE</scope>
</reference>
<feature type="compositionally biased region" description="Basic and acidic residues" evidence="1">
    <location>
        <begin position="13"/>
        <end position="29"/>
    </location>
</feature>
<accession>A0A645GCD6</accession>
<sequence>MPVLAGSGRRNRIRGDGEDRDVDARDRRLGGGVHRSDLCGSLRGRQPDQFRRVEQGESSLVGAVRGVVGALGCRRGGEGELLVAAVSRGEVGEVGALVALGGGQRHRRVGDGARGAGTLHGNRCNEITGRYNKTSPDASGEVFS</sequence>
<protein>
    <submittedName>
        <fullName evidence="2">Uncharacterized protein</fullName>
    </submittedName>
</protein>
<gene>
    <name evidence="2" type="ORF">SDC9_168913</name>
</gene>
<dbReference type="AlphaFoldDB" id="A0A645GCD6"/>
<comment type="caution">
    <text evidence="2">The sequence shown here is derived from an EMBL/GenBank/DDBJ whole genome shotgun (WGS) entry which is preliminary data.</text>
</comment>
<dbReference type="EMBL" id="VSSQ01069538">
    <property type="protein sequence ID" value="MPN21533.1"/>
    <property type="molecule type" value="Genomic_DNA"/>
</dbReference>
<feature type="region of interest" description="Disordered" evidence="1">
    <location>
        <begin position="1"/>
        <end position="29"/>
    </location>
</feature>